<dbReference type="InterPro" id="IPR029052">
    <property type="entry name" value="Metallo-depent_PP-like"/>
</dbReference>
<evidence type="ECO:0000313" key="1">
    <source>
        <dbReference type="EMBL" id="ODN41882.1"/>
    </source>
</evidence>
<name>A0ABX2ZZ83_9GAMM</name>
<dbReference type="SUPFAM" id="SSF56300">
    <property type="entry name" value="Metallo-dependent phosphatases"/>
    <property type="match status" value="1"/>
</dbReference>
<accession>A0ABX2ZZ83</accession>
<protein>
    <recommendedName>
        <fullName evidence="3">Calcineurin-like phosphoesterase domain-containing protein</fullName>
    </recommendedName>
</protein>
<dbReference type="Proteomes" id="UP000094329">
    <property type="component" value="Unassembled WGS sequence"/>
</dbReference>
<reference evidence="1 2" key="1">
    <citation type="submission" date="2016-08" db="EMBL/GenBank/DDBJ databases">
        <title>Draft genome sequence of Candidatus Piscirickettsia litoralis, from seawater.</title>
        <authorList>
            <person name="Wan X."/>
            <person name="Lee A.J."/>
            <person name="Hou S."/>
            <person name="Donachie S.P."/>
        </authorList>
    </citation>
    <scope>NUCLEOTIDE SEQUENCE [LARGE SCALE GENOMIC DNA]</scope>
    <source>
        <strain evidence="1 2">Y2</strain>
    </source>
</reference>
<proteinExistence type="predicted"/>
<comment type="caution">
    <text evidence="1">The sequence shown here is derived from an EMBL/GenBank/DDBJ whole genome shotgun (WGS) entry which is preliminary data.</text>
</comment>
<dbReference type="RefSeq" id="WP_069311684.1">
    <property type="nucleotide sequence ID" value="NZ_MDTU01000001.1"/>
</dbReference>
<keyword evidence="2" id="KW-1185">Reference proteome</keyword>
<evidence type="ECO:0008006" key="3">
    <source>
        <dbReference type="Google" id="ProtNLM"/>
    </source>
</evidence>
<gene>
    <name evidence="1" type="ORF">BGC07_01500</name>
</gene>
<dbReference type="Gene3D" id="3.60.21.10">
    <property type="match status" value="1"/>
</dbReference>
<evidence type="ECO:0000313" key="2">
    <source>
        <dbReference type="Proteomes" id="UP000094329"/>
    </source>
</evidence>
<sequence length="135" mass="15640">MAFYFLDSNSPNPGDDAGFLSLSEQNKLKQYLSEQHRNIVVVHHHPIAVSTPIIDHYIMKNGDTLTQHQNIDMILVGHVHGDYTVQHDNFTLESGIATCLQWEKGAREIAFDLRFGYTEYLFTPTHYQKRVHWIN</sequence>
<dbReference type="EMBL" id="MDTU01000001">
    <property type="protein sequence ID" value="ODN41882.1"/>
    <property type="molecule type" value="Genomic_DNA"/>
</dbReference>
<organism evidence="1 2">
    <name type="scientific">Piscirickettsia litoralis</name>
    <dbReference type="NCBI Taxonomy" id="1891921"/>
    <lineage>
        <taxon>Bacteria</taxon>
        <taxon>Pseudomonadati</taxon>
        <taxon>Pseudomonadota</taxon>
        <taxon>Gammaproteobacteria</taxon>
        <taxon>Thiotrichales</taxon>
        <taxon>Piscirickettsiaceae</taxon>
        <taxon>Piscirickettsia</taxon>
    </lineage>
</organism>